<dbReference type="GO" id="GO:0016262">
    <property type="term" value="F:protein N-acetylglucosaminyltransferase activity"/>
    <property type="evidence" value="ECO:0007669"/>
    <property type="project" value="TreeGrafter"/>
</dbReference>
<comment type="similarity">
    <text evidence="3 13">Belongs to the glycosyltransferase 31 family.</text>
</comment>
<evidence type="ECO:0000256" key="3">
    <source>
        <dbReference type="ARBA" id="ARBA00008661"/>
    </source>
</evidence>
<name>A0A8C5RL46_LATLA</name>
<keyword evidence="9 13" id="KW-0333">Golgi apparatus</keyword>
<reference evidence="14" key="1">
    <citation type="submission" date="2025-08" db="UniProtKB">
        <authorList>
            <consortium name="Ensembl"/>
        </authorList>
    </citation>
    <scope>IDENTIFICATION</scope>
</reference>
<comment type="pathway">
    <text evidence="2">Protein modification; protein glycosylation.</text>
</comment>
<dbReference type="Proteomes" id="UP000694406">
    <property type="component" value="Unplaced"/>
</dbReference>
<keyword evidence="6" id="KW-0812">Transmembrane</keyword>
<dbReference type="Gene3D" id="3.90.550.50">
    <property type="match status" value="1"/>
</dbReference>
<organism evidence="14 15">
    <name type="scientific">Laticauda laticaudata</name>
    <name type="common">Blue-ringed sea krait</name>
    <name type="synonym">Blue-lipped sea krait</name>
    <dbReference type="NCBI Taxonomy" id="8630"/>
    <lineage>
        <taxon>Eukaryota</taxon>
        <taxon>Metazoa</taxon>
        <taxon>Chordata</taxon>
        <taxon>Craniata</taxon>
        <taxon>Vertebrata</taxon>
        <taxon>Euteleostomi</taxon>
        <taxon>Lepidosauria</taxon>
        <taxon>Squamata</taxon>
        <taxon>Bifurcata</taxon>
        <taxon>Unidentata</taxon>
        <taxon>Episquamata</taxon>
        <taxon>Toxicofera</taxon>
        <taxon>Serpentes</taxon>
        <taxon>Colubroidea</taxon>
        <taxon>Elapidae</taxon>
        <taxon>Laticaudinae</taxon>
        <taxon>Laticauda</taxon>
    </lineage>
</organism>
<dbReference type="FunFam" id="3.90.550.50:FF:000001">
    <property type="entry name" value="Hexosyltransferase"/>
    <property type="match status" value="1"/>
</dbReference>
<dbReference type="GO" id="GO:0006493">
    <property type="term" value="P:protein O-linked glycosylation"/>
    <property type="evidence" value="ECO:0007669"/>
    <property type="project" value="TreeGrafter"/>
</dbReference>
<evidence type="ECO:0000256" key="10">
    <source>
        <dbReference type="ARBA" id="ARBA00023098"/>
    </source>
</evidence>
<evidence type="ECO:0000256" key="2">
    <source>
        <dbReference type="ARBA" id="ARBA00004922"/>
    </source>
</evidence>
<dbReference type="AlphaFoldDB" id="A0A8C5RL46"/>
<dbReference type="Pfam" id="PF01762">
    <property type="entry name" value="Galactosyl_T"/>
    <property type="match status" value="1"/>
</dbReference>
<dbReference type="PANTHER" id="PTHR11214:SF387">
    <property type="entry name" value="HEXOSYLTRANSFERASE"/>
    <property type="match status" value="1"/>
</dbReference>
<evidence type="ECO:0000256" key="8">
    <source>
        <dbReference type="ARBA" id="ARBA00022989"/>
    </source>
</evidence>
<proteinExistence type="inferred from homology"/>
<evidence type="ECO:0000256" key="11">
    <source>
        <dbReference type="ARBA" id="ARBA00023136"/>
    </source>
</evidence>
<dbReference type="InterPro" id="IPR002659">
    <property type="entry name" value="Glyco_trans_31"/>
</dbReference>
<protein>
    <recommendedName>
        <fullName evidence="13">Hexosyltransferase</fullName>
        <ecNumber evidence="13">2.4.1.-</ecNumber>
    </recommendedName>
</protein>
<keyword evidence="15" id="KW-1185">Reference proteome</keyword>
<accession>A0A8C5RL46</accession>
<comment type="subcellular location">
    <subcellularLocation>
        <location evidence="1 13">Golgi apparatus membrane</location>
        <topology evidence="1 13">Single-pass type II membrane protein</topology>
    </subcellularLocation>
</comment>
<dbReference type="PANTHER" id="PTHR11214">
    <property type="entry name" value="BETA-1,3-N-ACETYLGLUCOSAMINYLTRANSFERASE"/>
    <property type="match status" value="1"/>
</dbReference>
<evidence type="ECO:0000256" key="13">
    <source>
        <dbReference type="RuleBase" id="RU363063"/>
    </source>
</evidence>
<keyword evidence="4 13" id="KW-0328">Glycosyltransferase</keyword>
<dbReference type="EC" id="2.4.1.-" evidence="13"/>
<keyword evidence="11" id="KW-0472">Membrane</keyword>
<keyword evidence="5" id="KW-0808">Transferase</keyword>
<sequence>QLSVFLYSRACTIVSSRLAAILFIASALWKLHLLRATPEPVVALTDGTFTFYLNRSVYQGLYPHLQLYRCREVIAHDGLCQGPSGVPLLLLAIKSHPASSGRRATLRRTWAQPVEVGGFRLQPLFLLGVTSNQMQLELVAHENRVFGDILMWDLLESHHNLSLKERCFLQWVHGHCQRAAFVFKGDDDLFVNPKALTDYLRRSPNASHFIHGNIQYHSVVMRRGKYAIPQELYPLDYYPNFASGGGFIMPQQRLPALHQASLVLPVFPLDDVYLGFLALAAQIPHQHDKAFRVWGIPKDELSAYQKAISIHGVSMERMEEVWRQLKAPPKESWAWS</sequence>
<dbReference type="GO" id="GO:0030311">
    <property type="term" value="P:poly-N-acetyllactosamine biosynthetic process"/>
    <property type="evidence" value="ECO:0007669"/>
    <property type="project" value="TreeGrafter"/>
</dbReference>
<reference evidence="14" key="2">
    <citation type="submission" date="2025-09" db="UniProtKB">
        <authorList>
            <consortium name="Ensembl"/>
        </authorList>
    </citation>
    <scope>IDENTIFICATION</scope>
</reference>
<dbReference type="Ensembl" id="ENSLLTT00000005129.1">
    <property type="protein sequence ID" value="ENSLLTP00000004931.1"/>
    <property type="gene ID" value="ENSLLTG00000003752.1"/>
</dbReference>
<keyword evidence="8" id="KW-1133">Transmembrane helix</keyword>
<evidence type="ECO:0000256" key="9">
    <source>
        <dbReference type="ARBA" id="ARBA00023034"/>
    </source>
</evidence>
<evidence type="ECO:0000256" key="4">
    <source>
        <dbReference type="ARBA" id="ARBA00022676"/>
    </source>
</evidence>
<evidence type="ECO:0000256" key="6">
    <source>
        <dbReference type="ARBA" id="ARBA00022692"/>
    </source>
</evidence>
<evidence type="ECO:0000256" key="1">
    <source>
        <dbReference type="ARBA" id="ARBA00004323"/>
    </source>
</evidence>
<dbReference type="GeneTree" id="ENSGT00940000157606"/>
<evidence type="ECO:0000313" key="15">
    <source>
        <dbReference type="Proteomes" id="UP000694406"/>
    </source>
</evidence>
<evidence type="ECO:0000256" key="5">
    <source>
        <dbReference type="ARBA" id="ARBA00022679"/>
    </source>
</evidence>
<evidence type="ECO:0000313" key="14">
    <source>
        <dbReference type="Ensembl" id="ENSLLTP00000004931.1"/>
    </source>
</evidence>
<keyword evidence="12" id="KW-0325">Glycoprotein</keyword>
<keyword evidence="10" id="KW-0443">Lipid metabolism</keyword>
<evidence type="ECO:0000256" key="12">
    <source>
        <dbReference type="ARBA" id="ARBA00023180"/>
    </source>
</evidence>
<keyword evidence="7" id="KW-0735">Signal-anchor</keyword>
<dbReference type="GO" id="GO:0006629">
    <property type="term" value="P:lipid metabolic process"/>
    <property type="evidence" value="ECO:0007669"/>
    <property type="project" value="UniProtKB-KW"/>
</dbReference>
<dbReference type="GO" id="GO:0000139">
    <property type="term" value="C:Golgi membrane"/>
    <property type="evidence" value="ECO:0007669"/>
    <property type="project" value="UniProtKB-SubCell"/>
</dbReference>
<evidence type="ECO:0000256" key="7">
    <source>
        <dbReference type="ARBA" id="ARBA00022968"/>
    </source>
</evidence>